<dbReference type="EMBL" id="JAHOEP010000005">
    <property type="protein sequence ID" value="MBV3407289.1"/>
    <property type="molecule type" value="Genomic_DNA"/>
</dbReference>
<accession>A0AAW4NBX7</accession>
<dbReference type="AlphaFoldDB" id="A0AAW4NBX7"/>
<evidence type="ECO:0000259" key="3">
    <source>
        <dbReference type="PROSITE" id="PS51123"/>
    </source>
</evidence>
<evidence type="ECO:0000256" key="1">
    <source>
        <dbReference type="PROSITE-ProRule" id="PRU00473"/>
    </source>
</evidence>
<evidence type="ECO:0000256" key="2">
    <source>
        <dbReference type="SAM" id="MobiDB-lite"/>
    </source>
</evidence>
<evidence type="ECO:0000313" key="4">
    <source>
        <dbReference type="EMBL" id="MBV3407289.1"/>
    </source>
</evidence>
<gene>
    <name evidence="4" type="ORF">KSW80_02510</name>
</gene>
<name>A0AAW4NBX7_9BACT</name>
<dbReference type="Pfam" id="PF00691">
    <property type="entry name" value="OmpA"/>
    <property type="match status" value="1"/>
</dbReference>
<dbReference type="Proteomes" id="UP001196316">
    <property type="component" value="Unassembled WGS sequence"/>
</dbReference>
<feature type="region of interest" description="Disordered" evidence="2">
    <location>
        <begin position="1"/>
        <end position="22"/>
    </location>
</feature>
<feature type="domain" description="OmpA-like" evidence="3">
    <location>
        <begin position="290"/>
        <end position="400"/>
    </location>
</feature>
<protein>
    <submittedName>
        <fullName evidence="4">OmpA family protein</fullName>
    </submittedName>
</protein>
<organism evidence="4 5">
    <name type="scientific">Segatella copri</name>
    <dbReference type="NCBI Taxonomy" id="165179"/>
    <lineage>
        <taxon>Bacteria</taxon>
        <taxon>Pseudomonadati</taxon>
        <taxon>Bacteroidota</taxon>
        <taxon>Bacteroidia</taxon>
        <taxon>Bacteroidales</taxon>
        <taxon>Prevotellaceae</taxon>
        <taxon>Segatella</taxon>
    </lineage>
</organism>
<dbReference type="InterPro" id="IPR006665">
    <property type="entry name" value="OmpA-like"/>
</dbReference>
<comment type="caution">
    <text evidence="4">The sequence shown here is derived from an EMBL/GenBank/DDBJ whole genome shotgun (WGS) entry which is preliminary data.</text>
</comment>
<proteinExistence type="predicted"/>
<feature type="compositionally biased region" description="Low complexity" evidence="2">
    <location>
        <begin position="8"/>
        <end position="19"/>
    </location>
</feature>
<dbReference type="PROSITE" id="PS51123">
    <property type="entry name" value="OMPA_2"/>
    <property type="match status" value="1"/>
</dbReference>
<sequence>MDASVTQNDNAGNVGNNKNIQYDTEQKTLQPTYLSNITESSNLGSNWFLELKGGVSSFLGSPIGCGDVIDRTKPVLQVGLGKWFSPSVGGRVGYQGLQFKNANLITMNYQYYHADFMYNLTHNLQQDEFGISKFDVIPFVGVGIVRNGSAVPGSLTCEGKNIGNHPFALGYGVEVRYHLHDRLHLVGEISGMTTQKTFDCVGTSCKLGDNMLSLSIGLSYTIGRKGWKKVIDALPYIRQYDMLVSRCKMKREMVQNGVSSKNKNDYDGLNSLRYRLSLDTNKFLDGSDTTQTVGVGVPVYFYFKLNSAKLVDMSQLANLDEIVKIAKEKDLTIHISGAADNVTGTSRINRHLSKERARYIGKLLIKKGISKERLKAVSLGGISQFSPKEANRFTLVLLTK</sequence>
<evidence type="ECO:0000313" key="5">
    <source>
        <dbReference type="Proteomes" id="UP001196316"/>
    </source>
</evidence>
<dbReference type="GO" id="GO:0016020">
    <property type="term" value="C:membrane"/>
    <property type="evidence" value="ECO:0007669"/>
    <property type="project" value="UniProtKB-UniRule"/>
</dbReference>
<keyword evidence="1" id="KW-0472">Membrane</keyword>
<reference evidence="4" key="1">
    <citation type="submission" date="2021-06" db="EMBL/GenBank/DDBJ databases">
        <title>Collection of gut derived symbiotic bacterial strains cultured from healthy donors.</title>
        <authorList>
            <person name="Lin H."/>
            <person name="Littmann E."/>
            <person name="Pamer E.G."/>
        </authorList>
    </citation>
    <scope>NUCLEOTIDE SEQUENCE</scope>
    <source>
        <strain evidence="4">MSK.21.60</strain>
    </source>
</reference>